<evidence type="ECO:0000313" key="2">
    <source>
        <dbReference type="EMBL" id="JAH61039.1"/>
    </source>
</evidence>
<reference evidence="2" key="2">
    <citation type="journal article" date="2015" name="Fish Shellfish Immunol.">
        <title>Early steps in the European eel (Anguilla anguilla)-Vibrio vulnificus interaction in the gills: Role of the RtxA13 toxin.</title>
        <authorList>
            <person name="Callol A."/>
            <person name="Pajuelo D."/>
            <person name="Ebbesson L."/>
            <person name="Teles M."/>
            <person name="MacKenzie S."/>
            <person name="Amaro C."/>
        </authorList>
    </citation>
    <scope>NUCLEOTIDE SEQUENCE</scope>
</reference>
<proteinExistence type="predicted"/>
<keyword evidence="1" id="KW-1133">Transmembrane helix</keyword>
<name>A0A0E9U543_ANGAN</name>
<evidence type="ECO:0000256" key="1">
    <source>
        <dbReference type="SAM" id="Phobius"/>
    </source>
</evidence>
<protein>
    <submittedName>
        <fullName evidence="2">Uncharacterized protein</fullName>
    </submittedName>
</protein>
<dbReference type="AlphaFoldDB" id="A0A0E9U543"/>
<sequence>MSVRSITQMSSRYFLVFFIMSWSLFHFLFKGTADSAEASH</sequence>
<organism evidence="2">
    <name type="scientific">Anguilla anguilla</name>
    <name type="common">European freshwater eel</name>
    <name type="synonym">Muraena anguilla</name>
    <dbReference type="NCBI Taxonomy" id="7936"/>
    <lineage>
        <taxon>Eukaryota</taxon>
        <taxon>Metazoa</taxon>
        <taxon>Chordata</taxon>
        <taxon>Craniata</taxon>
        <taxon>Vertebrata</taxon>
        <taxon>Euteleostomi</taxon>
        <taxon>Actinopterygii</taxon>
        <taxon>Neopterygii</taxon>
        <taxon>Teleostei</taxon>
        <taxon>Anguilliformes</taxon>
        <taxon>Anguillidae</taxon>
        <taxon>Anguilla</taxon>
    </lineage>
</organism>
<dbReference type="EMBL" id="GBXM01047538">
    <property type="protein sequence ID" value="JAH61039.1"/>
    <property type="molecule type" value="Transcribed_RNA"/>
</dbReference>
<keyword evidence="1" id="KW-0472">Membrane</keyword>
<accession>A0A0E9U543</accession>
<feature type="transmembrane region" description="Helical" evidence="1">
    <location>
        <begin position="12"/>
        <end position="29"/>
    </location>
</feature>
<reference evidence="2" key="1">
    <citation type="submission" date="2014-11" db="EMBL/GenBank/DDBJ databases">
        <authorList>
            <person name="Amaro Gonzalez C."/>
        </authorList>
    </citation>
    <scope>NUCLEOTIDE SEQUENCE</scope>
</reference>
<keyword evidence="1" id="KW-0812">Transmembrane</keyword>